<dbReference type="EMBL" id="JGYN01000017">
    <property type="protein sequence ID" value="KFI50174.1"/>
    <property type="molecule type" value="Genomic_DNA"/>
</dbReference>
<dbReference type="STRING" id="1437608.GCA_000771645_01972"/>
<reference evidence="1 2" key="1">
    <citation type="submission" date="2014-03" db="EMBL/GenBank/DDBJ databases">
        <title>Genomics of Bifidobacteria.</title>
        <authorList>
            <person name="Ventura M."/>
            <person name="Milani C."/>
            <person name="Lugli G.A."/>
        </authorList>
    </citation>
    <scope>NUCLEOTIDE SEQUENCE [LARGE SCALE GENOMIC DNA]</scope>
    <source>
        <strain evidence="1 2">DSM 23969</strain>
    </source>
</reference>
<proteinExistence type="predicted"/>
<protein>
    <submittedName>
        <fullName evidence="1">Uncharacterized protein</fullName>
    </submittedName>
</protein>
<dbReference type="AlphaFoldDB" id="A0A086ZUH4"/>
<evidence type="ECO:0000313" key="1">
    <source>
        <dbReference type="EMBL" id="KFI50174.1"/>
    </source>
</evidence>
<comment type="caution">
    <text evidence="1">The sequence shown here is derived from an EMBL/GenBank/DDBJ whole genome shotgun (WGS) entry which is preliminary data.</text>
</comment>
<gene>
    <name evidence="1" type="ORF">BBIA_1656</name>
</gene>
<keyword evidence="2" id="KW-1185">Reference proteome</keyword>
<dbReference type="Proteomes" id="UP000029108">
    <property type="component" value="Unassembled WGS sequence"/>
</dbReference>
<organism evidence="1 2">
    <name type="scientific">Bifidobacterium biavatii DSM 23969</name>
    <dbReference type="NCBI Taxonomy" id="1437608"/>
    <lineage>
        <taxon>Bacteria</taxon>
        <taxon>Bacillati</taxon>
        <taxon>Actinomycetota</taxon>
        <taxon>Actinomycetes</taxon>
        <taxon>Bifidobacteriales</taxon>
        <taxon>Bifidobacteriaceae</taxon>
        <taxon>Bifidobacterium</taxon>
    </lineage>
</organism>
<name>A0A086ZUH4_9BIFI</name>
<sequence>MRVEPNVLYAMEEYEAAVSGTLHAGQCPPPLSAGFRASNAWFYMVDGYRACMKSTDSDKRYLELCRHGYRPTVAAASLYGSPDKKWLSWAARNPQAVRNRTKEASHATAK</sequence>
<dbReference type="RefSeq" id="WP_033496433.1">
    <property type="nucleotide sequence ID" value="NZ_JDUU01000039.1"/>
</dbReference>
<accession>A0A086ZUH4</accession>
<evidence type="ECO:0000313" key="2">
    <source>
        <dbReference type="Proteomes" id="UP000029108"/>
    </source>
</evidence>